<dbReference type="RefSeq" id="WP_091497129.1">
    <property type="nucleotide sequence ID" value="NZ_FODJ01000005.1"/>
</dbReference>
<gene>
    <name evidence="1" type="ORF">SAMN04488134_105200</name>
</gene>
<proteinExistence type="predicted"/>
<accession>A0A1H8NC46</accession>
<evidence type="ECO:0000313" key="1">
    <source>
        <dbReference type="EMBL" id="SEO27088.1"/>
    </source>
</evidence>
<dbReference type="EMBL" id="FODJ01000005">
    <property type="protein sequence ID" value="SEO27088.1"/>
    <property type="molecule type" value="Genomic_DNA"/>
</dbReference>
<keyword evidence="2" id="KW-1185">Reference proteome</keyword>
<dbReference type="OrthoDB" id="1074836at2"/>
<protein>
    <submittedName>
        <fullName evidence="1">Uncharacterized protein</fullName>
    </submittedName>
</protein>
<evidence type="ECO:0000313" key="2">
    <source>
        <dbReference type="Proteomes" id="UP000199300"/>
    </source>
</evidence>
<reference evidence="1 2" key="1">
    <citation type="submission" date="2016-10" db="EMBL/GenBank/DDBJ databases">
        <authorList>
            <person name="de Groot N.N."/>
        </authorList>
    </citation>
    <scope>NUCLEOTIDE SEQUENCE [LARGE SCALE GENOMIC DNA]</scope>
    <source>
        <strain evidence="1 2">CGMCC 1.10434</strain>
    </source>
</reference>
<dbReference type="Proteomes" id="UP000199300">
    <property type="component" value="Unassembled WGS sequence"/>
</dbReference>
<dbReference type="AlphaFoldDB" id="A0A1H8NC46"/>
<name>A0A1H8NC46_9BACI</name>
<sequence>MRVTINETEVSLFKGATLKHALLKFDQSLYHRVLSGEMVIRDQEGNQTDVYGAAMANWSYYIIKK</sequence>
<organism evidence="1 2">
    <name type="scientific">Amphibacillus marinus</name>
    <dbReference type="NCBI Taxonomy" id="872970"/>
    <lineage>
        <taxon>Bacteria</taxon>
        <taxon>Bacillati</taxon>
        <taxon>Bacillota</taxon>
        <taxon>Bacilli</taxon>
        <taxon>Bacillales</taxon>
        <taxon>Bacillaceae</taxon>
        <taxon>Amphibacillus</taxon>
    </lineage>
</organism>